<dbReference type="PANTHER" id="PTHR30160">
    <property type="entry name" value="TETRAACYLDISACCHARIDE 4'-KINASE-RELATED"/>
    <property type="match status" value="1"/>
</dbReference>
<evidence type="ECO:0000256" key="2">
    <source>
        <dbReference type="ARBA" id="ARBA00022679"/>
    </source>
</evidence>
<keyword evidence="1" id="KW-0328">Glycosyltransferase</keyword>
<dbReference type="InterPro" id="IPR002201">
    <property type="entry name" value="Glyco_trans_9"/>
</dbReference>
<keyword evidence="2" id="KW-0808">Transferase</keyword>
<dbReference type="Proteomes" id="UP000443582">
    <property type="component" value="Unassembled WGS sequence"/>
</dbReference>
<organism evidence="3 4">
    <name type="scientific">Halobacteriovorax vibrionivorans</name>
    <dbReference type="NCBI Taxonomy" id="2152716"/>
    <lineage>
        <taxon>Bacteria</taxon>
        <taxon>Pseudomonadati</taxon>
        <taxon>Bdellovibrionota</taxon>
        <taxon>Bacteriovoracia</taxon>
        <taxon>Bacteriovoracales</taxon>
        <taxon>Halobacteriovoraceae</taxon>
        <taxon>Halobacteriovorax</taxon>
    </lineage>
</organism>
<comment type="caution">
    <text evidence="3">The sequence shown here is derived from an EMBL/GenBank/DDBJ whole genome shotgun (WGS) entry which is preliminary data.</text>
</comment>
<dbReference type="RefSeq" id="WP_114706109.1">
    <property type="nucleotide sequence ID" value="NZ_QDKL01000001.1"/>
</dbReference>
<accession>A0ABY0IMQ8</accession>
<evidence type="ECO:0000313" key="3">
    <source>
        <dbReference type="EMBL" id="RZF23161.1"/>
    </source>
</evidence>
<dbReference type="Gene3D" id="3.40.50.2000">
    <property type="entry name" value="Glycogen Phosphorylase B"/>
    <property type="match status" value="2"/>
</dbReference>
<evidence type="ECO:0000256" key="1">
    <source>
        <dbReference type="ARBA" id="ARBA00022676"/>
    </source>
</evidence>
<dbReference type="Pfam" id="PF01075">
    <property type="entry name" value="Glyco_transf_9"/>
    <property type="match status" value="1"/>
</dbReference>
<gene>
    <name evidence="3" type="ORF">DAY19_05170</name>
</gene>
<keyword evidence="4" id="KW-1185">Reference proteome</keyword>
<name>A0ABY0IMQ8_9BACT</name>
<dbReference type="PANTHER" id="PTHR30160:SF7">
    <property type="entry name" value="ADP-HEPTOSE--LPS HEPTOSYLTRANSFERASE 2"/>
    <property type="match status" value="1"/>
</dbReference>
<protein>
    <submittedName>
        <fullName evidence="3">Uncharacterized protein</fullName>
    </submittedName>
</protein>
<sequence length="548" mass="63059">MKDILIINFKRHGDIFQMGRLISSLKYKHPDSNISILINKEFETSAQTLGGIKQIFTLDRKRIVSYKKNKIYSDGFALDEFGKTIKEINKGWNLVINYSNDRISTSLTSYLAKEYKGIKFDTHCNVNYSNEWSIVFNDILTQQKYTPINFNDTYHKMCCLKENNSFNSLNVSNEYNKVCHQNFLKMRKSESKNNPKIIGLQLTASNLSKMIERSELIKLINELNNRVDTIPLLLIAPTSEERNFANKINSELDKKAVTIEAPFTALPSVLINCDILVTPDTAIKHVADILDVPLIELSMGPSPFLKQGTVNPESIIMTPRLKDRDFTYTASVHTEKQVRSNEVIKANDIIYGLEKYYLGFTDAKLENKEISVYRPENDEVGTFYKNIEGRFDAEIEISRYLSRDFILRKIERKSLSSHGIIESNLNFTSNWLEQTQGELIKSSRHVLAAIKTALAKDSQKLNEKLLEMNRYITSASDYCSLPFLFYKAKISNIDNPTIEEIENTLIGLKNDLQIQFEQVKEVSNLIRENRSKIRTESAKDFIHESRSE</sequence>
<dbReference type="EMBL" id="QDKL01000001">
    <property type="protein sequence ID" value="RZF23161.1"/>
    <property type="molecule type" value="Genomic_DNA"/>
</dbReference>
<reference evidence="4" key="1">
    <citation type="journal article" date="2019" name="Int. J. Syst. Evol. Microbiol.">
        <title>Halobacteriovorax valvorus sp. nov., a novel prokaryotic predator isolated from coastal seawater of China.</title>
        <authorList>
            <person name="Chen M.-X."/>
        </authorList>
    </citation>
    <scope>NUCLEOTIDE SEQUENCE [LARGE SCALE GENOMIC DNA]</scope>
    <source>
        <strain evidence="4">BL9</strain>
    </source>
</reference>
<evidence type="ECO:0000313" key="4">
    <source>
        <dbReference type="Proteomes" id="UP000443582"/>
    </source>
</evidence>
<dbReference type="SUPFAM" id="SSF53756">
    <property type="entry name" value="UDP-Glycosyltransferase/glycogen phosphorylase"/>
    <property type="match status" value="1"/>
</dbReference>
<proteinExistence type="predicted"/>
<dbReference type="InterPro" id="IPR051199">
    <property type="entry name" value="LPS_LOS_Heptosyltrfase"/>
</dbReference>